<organism evidence="4 5">
    <name type="scientific">Ornatilinea apprima</name>
    <dbReference type="NCBI Taxonomy" id="1134406"/>
    <lineage>
        <taxon>Bacteria</taxon>
        <taxon>Bacillati</taxon>
        <taxon>Chloroflexota</taxon>
        <taxon>Anaerolineae</taxon>
        <taxon>Anaerolineales</taxon>
        <taxon>Anaerolineaceae</taxon>
        <taxon>Ornatilinea</taxon>
    </lineage>
</organism>
<protein>
    <recommendedName>
        <fullName evidence="3">HTH tetR-type domain-containing protein</fullName>
    </recommendedName>
</protein>
<dbReference type="AlphaFoldDB" id="A0A0P6XNX6"/>
<dbReference type="PROSITE" id="PS50977">
    <property type="entry name" value="HTH_TETR_2"/>
    <property type="match status" value="1"/>
</dbReference>
<dbReference type="RefSeq" id="WP_075062903.1">
    <property type="nucleotide sequence ID" value="NZ_LGCL01000024.1"/>
</dbReference>
<keyword evidence="5" id="KW-1185">Reference proteome</keyword>
<dbReference type="InterPro" id="IPR001647">
    <property type="entry name" value="HTH_TetR"/>
</dbReference>
<proteinExistence type="predicted"/>
<dbReference type="Gene3D" id="1.10.357.10">
    <property type="entry name" value="Tetracycline Repressor, domain 2"/>
    <property type="match status" value="1"/>
</dbReference>
<dbReference type="InterPro" id="IPR009057">
    <property type="entry name" value="Homeodomain-like_sf"/>
</dbReference>
<name>A0A0P6XNX6_9CHLR</name>
<gene>
    <name evidence="4" type="ORF">ADN00_10230</name>
</gene>
<dbReference type="PRINTS" id="PR00455">
    <property type="entry name" value="HTHTETR"/>
</dbReference>
<reference evidence="4 5" key="1">
    <citation type="submission" date="2015-07" db="EMBL/GenBank/DDBJ databases">
        <title>Genome sequence of Ornatilinea apprima DSM 23815.</title>
        <authorList>
            <person name="Hemp J."/>
            <person name="Ward L.M."/>
            <person name="Pace L.A."/>
            <person name="Fischer W.W."/>
        </authorList>
    </citation>
    <scope>NUCLEOTIDE SEQUENCE [LARGE SCALE GENOMIC DNA]</scope>
    <source>
        <strain evidence="4 5">P3M-1</strain>
    </source>
</reference>
<dbReference type="InterPro" id="IPR023772">
    <property type="entry name" value="DNA-bd_HTH_TetR-type_CS"/>
</dbReference>
<dbReference type="STRING" id="1134406.ADN00_10230"/>
<dbReference type="Pfam" id="PF00440">
    <property type="entry name" value="TetR_N"/>
    <property type="match status" value="1"/>
</dbReference>
<dbReference type="Proteomes" id="UP000050417">
    <property type="component" value="Unassembled WGS sequence"/>
</dbReference>
<evidence type="ECO:0000259" key="3">
    <source>
        <dbReference type="PROSITE" id="PS50977"/>
    </source>
</evidence>
<dbReference type="GO" id="GO:0003677">
    <property type="term" value="F:DNA binding"/>
    <property type="evidence" value="ECO:0007669"/>
    <property type="project" value="UniProtKB-UniRule"/>
</dbReference>
<evidence type="ECO:0000256" key="2">
    <source>
        <dbReference type="PROSITE-ProRule" id="PRU00335"/>
    </source>
</evidence>
<feature type="DNA-binding region" description="H-T-H motif" evidence="2">
    <location>
        <begin position="30"/>
        <end position="49"/>
    </location>
</feature>
<evidence type="ECO:0000256" key="1">
    <source>
        <dbReference type="ARBA" id="ARBA00023125"/>
    </source>
</evidence>
<dbReference type="EMBL" id="LGCL01000024">
    <property type="protein sequence ID" value="KPL76956.1"/>
    <property type="molecule type" value="Genomic_DNA"/>
</dbReference>
<keyword evidence="1 2" id="KW-0238">DNA-binding</keyword>
<dbReference type="PROSITE" id="PS01081">
    <property type="entry name" value="HTH_TETR_1"/>
    <property type="match status" value="1"/>
</dbReference>
<dbReference type="PANTHER" id="PTHR30055:SF222">
    <property type="entry name" value="REGULATORY PROTEIN"/>
    <property type="match status" value="1"/>
</dbReference>
<dbReference type="GO" id="GO:0006355">
    <property type="term" value="P:regulation of DNA-templated transcription"/>
    <property type="evidence" value="ECO:0007669"/>
    <property type="project" value="UniProtKB-ARBA"/>
</dbReference>
<sequence length="192" mass="21851">MPRQLSPERREKFLSAALQLFVTQGVHNTTTAEVARLAGSAAGTLFLYFPTKQSLVNELILHITRQQSAHIHALLAPGQNVRDAFFTIWSGTLRWFLQNPLAYQYVLQVRDSGIIEAAVIQESALFFDYYYTTIQQGLDEALIKPYPIDLIGEFLYQDLVAMMKILQRQPGARQQDALISQGFELFWDGIKK</sequence>
<evidence type="ECO:0000313" key="5">
    <source>
        <dbReference type="Proteomes" id="UP000050417"/>
    </source>
</evidence>
<comment type="caution">
    <text evidence="4">The sequence shown here is derived from an EMBL/GenBank/DDBJ whole genome shotgun (WGS) entry which is preliminary data.</text>
</comment>
<dbReference type="PANTHER" id="PTHR30055">
    <property type="entry name" value="HTH-TYPE TRANSCRIPTIONAL REGULATOR RUTR"/>
    <property type="match status" value="1"/>
</dbReference>
<dbReference type="OrthoDB" id="268339at2"/>
<accession>A0A0P6XNX6</accession>
<dbReference type="SUPFAM" id="SSF46689">
    <property type="entry name" value="Homeodomain-like"/>
    <property type="match status" value="1"/>
</dbReference>
<evidence type="ECO:0000313" key="4">
    <source>
        <dbReference type="EMBL" id="KPL76956.1"/>
    </source>
</evidence>
<feature type="domain" description="HTH tetR-type" evidence="3">
    <location>
        <begin position="7"/>
        <end position="67"/>
    </location>
</feature>
<dbReference type="InterPro" id="IPR050109">
    <property type="entry name" value="HTH-type_TetR-like_transc_reg"/>
</dbReference>